<reference evidence="1" key="2">
    <citation type="submission" date="2021-04" db="EMBL/GenBank/DDBJ databases">
        <authorList>
            <person name="Gilroy R."/>
        </authorList>
    </citation>
    <scope>NUCLEOTIDE SEQUENCE</scope>
    <source>
        <strain evidence="1">378</strain>
    </source>
</reference>
<reference evidence="1" key="1">
    <citation type="journal article" date="2021" name="PeerJ">
        <title>Extensive microbial diversity within the chicken gut microbiome revealed by metagenomics and culture.</title>
        <authorList>
            <person name="Gilroy R."/>
            <person name="Ravi A."/>
            <person name="Getino M."/>
            <person name="Pursley I."/>
            <person name="Horton D.L."/>
            <person name="Alikhan N.F."/>
            <person name="Baker D."/>
            <person name="Gharbi K."/>
            <person name="Hall N."/>
            <person name="Watson M."/>
            <person name="Adriaenssens E.M."/>
            <person name="Foster-Nyarko E."/>
            <person name="Jarju S."/>
            <person name="Secka A."/>
            <person name="Antonio M."/>
            <person name="Oren A."/>
            <person name="Chaudhuri R.R."/>
            <person name="La Ragione R."/>
            <person name="Hildebrand F."/>
            <person name="Pallen M.J."/>
        </authorList>
    </citation>
    <scope>NUCLEOTIDE SEQUENCE</scope>
    <source>
        <strain evidence="1">378</strain>
    </source>
</reference>
<evidence type="ECO:0000313" key="2">
    <source>
        <dbReference type="Proteomes" id="UP000733611"/>
    </source>
</evidence>
<organism evidence="1 2">
    <name type="scientific">Candidatus Anaerobiospirillum pullicola</name>
    <dbReference type="NCBI Taxonomy" id="2838451"/>
    <lineage>
        <taxon>Bacteria</taxon>
        <taxon>Pseudomonadati</taxon>
        <taxon>Pseudomonadota</taxon>
        <taxon>Gammaproteobacteria</taxon>
        <taxon>Aeromonadales</taxon>
        <taxon>Succinivibrionaceae</taxon>
        <taxon>Anaerobiospirillum</taxon>
    </lineage>
</organism>
<proteinExistence type="predicted"/>
<gene>
    <name evidence="1" type="ORF">H9847_01665</name>
</gene>
<accession>A0A948TEG1</accession>
<evidence type="ECO:0000313" key="1">
    <source>
        <dbReference type="EMBL" id="MBU3843570.1"/>
    </source>
</evidence>
<dbReference type="EMBL" id="JAHLFE010000031">
    <property type="protein sequence ID" value="MBU3843570.1"/>
    <property type="molecule type" value="Genomic_DNA"/>
</dbReference>
<comment type="caution">
    <text evidence="1">The sequence shown here is derived from an EMBL/GenBank/DDBJ whole genome shotgun (WGS) entry which is preliminary data.</text>
</comment>
<protein>
    <submittedName>
        <fullName evidence="1">Uncharacterized protein</fullName>
    </submittedName>
</protein>
<name>A0A948TEG1_9GAMM</name>
<dbReference type="Proteomes" id="UP000733611">
    <property type="component" value="Unassembled WGS sequence"/>
</dbReference>
<dbReference type="AlphaFoldDB" id="A0A948TEG1"/>
<sequence length="509" mass="58312">MPRKKDIDTANKPDTEENIISFVPQSNKVFNGFYTREQWLADGLPVDEFAVFHERQEELLPKLAQDSDVVNLFSQMMLKHNEFVKKEGWQMHDPFLVSFDLSTTALVGFMGYLQGYDFTTLSRCLHEDMRKRSSVYTLFPQSLPLNHNYHENNLMRAMLFWALSFRALDEFAFNFNKSAADKAMPTVLESLKYLQGWHYGSECEYRGSMMHPLGPEFHTTFTTPRFSTIWLTLLELDPRYQTPPESVEVDTSYLPVRFTDTTNMRDMVYFLKKEDANITTGLPLIIEALKRNGLDLRYTLFSCTGMRDQAQEAAAVFAKAGTNYLLHIPSDEFPRGKLPTMTKMQKEFANCHSAFKRLSDVWSKTSIDLSHAEVDADADSGIVTFVSSIDLDNTEDANKLACALGEGPLFSINDKVDMMLDEACAFFPMDEVFSQVEHMMLEPSGFIQIREAFHSFVLKSMKAEKSANKAQYTQAATPKGVKEVLKNDDHFLHFFTLYCQQKLAQNKSK</sequence>